<sequence length="511" mass="57824">MANAVKVRRLSQYLSVRIKGSKNTLKVNLCKVPSNYGYYTSRCNRLYNEDNFNVAIINRAFPAKSQVTIAIADDANEELDNRADDKLIPFEKENDKVDGKMVKVFNFNIFDGHGGDECSRYLATHLSDNIENYKISSGSIDKLFKGYVKSIGGYWRRWYKRLNRHLSEVLKCDLDEGEGSNYHSPNQKNTIKQLYTNSSENQPLWESKRIMESLNSHDYFILQVYLSFLYTDYQFLTHEHDSEKNGHHSGSTCSSVFLYTLDPNPGIVLQGTDFSNVKTGNDRGDNLPFDDVFFYEQNALSKLVVAHVGDTRVVLCDKNGLAHPLTHSHHPSNPIESRRLSRFSAGLMMTDSFGEERFINFANTRSFGDLTAKNKGVSAEPEISQYLIGNSTKLQAYKDQNSELIASKEIRDFGGNECFLALVTDGVTDHLSDQEIVDLVMTTTNNKGLLRGTPHEAAKEVIKFVECVGGDDNATCNIIKLNGWGNWPMMDRTGKLREDKMMQGGRARLDR</sequence>
<dbReference type="Proteomes" id="UP000094565">
    <property type="component" value="Chromosome 1"/>
</dbReference>
<reference evidence="2 3" key="1">
    <citation type="submission" date="2016-02" db="EMBL/GenBank/DDBJ databases">
        <title>Comparative genomic and transcriptomic foundation for Pichia pastoris.</title>
        <authorList>
            <person name="Love K.R."/>
            <person name="Shah K.A."/>
            <person name="Whittaker C.A."/>
            <person name="Wu J."/>
            <person name="Bartlett M.C."/>
            <person name="Ma D."/>
            <person name="Leeson R.L."/>
            <person name="Priest M."/>
            <person name="Young S.K."/>
            <person name="Love J.C."/>
        </authorList>
    </citation>
    <scope>NUCLEOTIDE SEQUENCE [LARGE SCALE GENOMIC DNA]</scope>
    <source>
        <strain evidence="2 3">ATCC 28485</strain>
    </source>
</reference>
<dbReference type="InterPro" id="IPR015655">
    <property type="entry name" value="PP2C"/>
</dbReference>
<accession>A0A1B2J9T4</accession>
<dbReference type="CDD" id="cd00143">
    <property type="entry name" value="PP2Cc"/>
    <property type="match status" value="1"/>
</dbReference>
<keyword evidence="3" id="KW-1185">Reference proteome</keyword>
<dbReference type="PROSITE" id="PS51746">
    <property type="entry name" value="PPM_2"/>
    <property type="match status" value="1"/>
</dbReference>
<dbReference type="GO" id="GO:0004722">
    <property type="term" value="F:protein serine/threonine phosphatase activity"/>
    <property type="evidence" value="ECO:0007669"/>
    <property type="project" value="InterPro"/>
</dbReference>
<dbReference type="EMBL" id="CP014584">
    <property type="protein sequence ID" value="ANZ74760.1"/>
    <property type="molecule type" value="Genomic_DNA"/>
</dbReference>
<evidence type="ECO:0000313" key="2">
    <source>
        <dbReference type="EMBL" id="ANZ74760.1"/>
    </source>
</evidence>
<dbReference type="PANTHER" id="PTHR13832">
    <property type="entry name" value="PROTEIN PHOSPHATASE 2C"/>
    <property type="match status" value="1"/>
</dbReference>
<dbReference type="InterPro" id="IPR036457">
    <property type="entry name" value="PPM-type-like_dom_sf"/>
</dbReference>
<evidence type="ECO:0000313" key="3">
    <source>
        <dbReference type="Proteomes" id="UP000094565"/>
    </source>
</evidence>
<dbReference type="PANTHER" id="PTHR13832:SF589">
    <property type="entry name" value="[PYRUVATE DEHYDROGENASE [ACETYL-TRANSFERRING]]-PHOSPHATASE 2, MITOCHONDRIAL"/>
    <property type="match status" value="1"/>
</dbReference>
<dbReference type="OrthoDB" id="416093at2759"/>
<protein>
    <submittedName>
        <fullName evidence="2">BA75_01259T0</fullName>
    </submittedName>
</protein>
<dbReference type="Gene3D" id="3.60.40.10">
    <property type="entry name" value="PPM-type phosphatase domain"/>
    <property type="match status" value="1"/>
</dbReference>
<name>A0A1B2J9T4_PICPA</name>
<dbReference type="InterPro" id="IPR001932">
    <property type="entry name" value="PPM-type_phosphatase-like_dom"/>
</dbReference>
<feature type="domain" description="PPM-type phosphatase" evidence="1">
    <location>
        <begin position="35"/>
        <end position="481"/>
    </location>
</feature>
<dbReference type="SUPFAM" id="SSF81606">
    <property type="entry name" value="PP2C-like"/>
    <property type="match status" value="1"/>
</dbReference>
<proteinExistence type="predicted"/>
<evidence type="ECO:0000259" key="1">
    <source>
        <dbReference type="PROSITE" id="PS51746"/>
    </source>
</evidence>
<organism evidence="2 3">
    <name type="scientific">Komagataella pastoris</name>
    <name type="common">Yeast</name>
    <name type="synonym">Pichia pastoris</name>
    <dbReference type="NCBI Taxonomy" id="4922"/>
    <lineage>
        <taxon>Eukaryota</taxon>
        <taxon>Fungi</taxon>
        <taxon>Dikarya</taxon>
        <taxon>Ascomycota</taxon>
        <taxon>Saccharomycotina</taxon>
        <taxon>Pichiomycetes</taxon>
        <taxon>Pichiales</taxon>
        <taxon>Pichiaceae</taxon>
        <taxon>Komagataella</taxon>
    </lineage>
</organism>
<dbReference type="SMART" id="SM00332">
    <property type="entry name" value="PP2Cc"/>
    <property type="match status" value="1"/>
</dbReference>
<dbReference type="AlphaFoldDB" id="A0A1B2J9T4"/>
<dbReference type="Pfam" id="PF00481">
    <property type="entry name" value="PP2C"/>
    <property type="match status" value="2"/>
</dbReference>
<gene>
    <name evidence="2" type="primary">PTC6</name>
    <name evidence="2" type="ORF">ATY40_BA7501259</name>
</gene>